<evidence type="ECO:0000313" key="2">
    <source>
        <dbReference type="Proteomes" id="UP000501802"/>
    </source>
</evidence>
<reference evidence="1 2" key="1">
    <citation type="submission" date="2020-03" db="EMBL/GenBank/DDBJ databases">
        <authorList>
            <person name="Kim M.K."/>
        </authorList>
    </citation>
    <scope>NUCLEOTIDE SEQUENCE [LARGE SCALE GENOMIC DNA]</scope>
    <source>
        <strain evidence="1 2">BT328</strain>
    </source>
</reference>
<dbReference type="RefSeq" id="WP_167208421.1">
    <property type="nucleotide sequence ID" value="NZ_CP050063.1"/>
</dbReference>
<dbReference type="Proteomes" id="UP000501802">
    <property type="component" value="Chromosome"/>
</dbReference>
<gene>
    <name evidence="1" type="ORF">G8759_12525</name>
</gene>
<dbReference type="KEGG" id="spib:G8759_12525"/>
<sequence>MNRSSFFVALTLLILSLSSCRSTYLLKENFSGNAIGSLPLQNIPGDPTGDSVSYTSVLHPRLGIQASSVTSGSKSLVFSEAPITGETAFNQWLAFKGIVSDYAQPIWFYWTAKQRNSQGQLMIDIQGVQGLWVARLRILPDGQLVRTTNVATGTREVLGHFNPTQTHTIVISLSPAARTYNITVFGTREGTASNRLNVPVLTEPSPGRPVLDFEKPAIYLRYENESFNANPAYVFESVYITRKQPD</sequence>
<name>A0A6G9AM30_9BACT</name>
<organism evidence="1 2">
    <name type="scientific">Spirosoma aureum</name>
    <dbReference type="NCBI Taxonomy" id="2692134"/>
    <lineage>
        <taxon>Bacteria</taxon>
        <taxon>Pseudomonadati</taxon>
        <taxon>Bacteroidota</taxon>
        <taxon>Cytophagia</taxon>
        <taxon>Cytophagales</taxon>
        <taxon>Cytophagaceae</taxon>
        <taxon>Spirosoma</taxon>
    </lineage>
</organism>
<dbReference type="PROSITE" id="PS51257">
    <property type="entry name" value="PROKAR_LIPOPROTEIN"/>
    <property type="match status" value="1"/>
</dbReference>
<protein>
    <submittedName>
        <fullName evidence="1">Uncharacterized protein</fullName>
    </submittedName>
</protein>
<keyword evidence="2" id="KW-1185">Reference proteome</keyword>
<dbReference type="AlphaFoldDB" id="A0A6G9AM30"/>
<accession>A0A6G9AM30</accession>
<dbReference type="EMBL" id="CP050063">
    <property type="protein sequence ID" value="QIP13394.1"/>
    <property type="molecule type" value="Genomic_DNA"/>
</dbReference>
<proteinExistence type="predicted"/>
<evidence type="ECO:0000313" key="1">
    <source>
        <dbReference type="EMBL" id="QIP13394.1"/>
    </source>
</evidence>